<evidence type="ECO:0000313" key="1">
    <source>
        <dbReference type="EMBL" id="TSE04670.1"/>
    </source>
</evidence>
<evidence type="ECO:0000313" key="2">
    <source>
        <dbReference type="Proteomes" id="UP000318833"/>
    </source>
</evidence>
<proteinExistence type="predicted"/>
<keyword evidence="2" id="KW-1185">Reference proteome</keyword>
<name>A0A554VD00_9FLAO</name>
<sequence length="55" mass="6692">FSQLCDQFMIRRNYAKSFEGFKNRILSKITAMTIIQYINRFEFNRNINNLKININ</sequence>
<dbReference type="Proteomes" id="UP000318833">
    <property type="component" value="Unassembled WGS sequence"/>
</dbReference>
<feature type="non-terminal residue" evidence="1">
    <location>
        <position position="1"/>
    </location>
</feature>
<dbReference type="AlphaFoldDB" id="A0A554VD00"/>
<dbReference type="EMBL" id="VLNR01000076">
    <property type="protein sequence ID" value="TSE04670.1"/>
    <property type="molecule type" value="Genomic_DNA"/>
</dbReference>
<comment type="caution">
    <text evidence="1">The sequence shown here is derived from an EMBL/GenBank/DDBJ whole genome shotgun (WGS) entry which is preliminary data.</text>
</comment>
<reference evidence="1 2" key="1">
    <citation type="submission" date="2019-07" db="EMBL/GenBank/DDBJ databases">
        <title>The draft genome sequence of Aquimarina algiphila M91.</title>
        <authorList>
            <person name="Meng X."/>
        </authorList>
    </citation>
    <scope>NUCLEOTIDE SEQUENCE [LARGE SCALE GENOMIC DNA]</scope>
    <source>
        <strain evidence="1 2">M91</strain>
    </source>
</reference>
<accession>A0A554VD00</accession>
<gene>
    <name evidence="1" type="ORF">FOF46_25635</name>
</gene>
<organism evidence="1 2">
    <name type="scientific">Aquimarina algiphila</name>
    <dbReference type="NCBI Taxonomy" id="2047982"/>
    <lineage>
        <taxon>Bacteria</taxon>
        <taxon>Pseudomonadati</taxon>
        <taxon>Bacteroidota</taxon>
        <taxon>Flavobacteriia</taxon>
        <taxon>Flavobacteriales</taxon>
        <taxon>Flavobacteriaceae</taxon>
        <taxon>Aquimarina</taxon>
    </lineage>
</organism>
<protein>
    <submittedName>
        <fullName evidence="1">IS982 family transposase</fullName>
    </submittedName>
</protein>